<comment type="caution">
    <text evidence="6">The sequence shown here is derived from an EMBL/GenBank/DDBJ whole genome shotgun (WGS) entry which is preliminary data.</text>
</comment>
<dbReference type="PANTHER" id="PTHR43132">
    <property type="entry name" value="ARSENICAL RESISTANCE OPERON REPRESSOR ARSR-RELATED"/>
    <property type="match status" value="1"/>
</dbReference>
<keyword evidence="1" id="KW-0805">Transcription regulation</keyword>
<dbReference type="InterPro" id="IPR036390">
    <property type="entry name" value="WH_DNA-bd_sf"/>
</dbReference>
<dbReference type="SMART" id="SM00418">
    <property type="entry name" value="HTH_ARSR"/>
    <property type="match status" value="1"/>
</dbReference>
<dbReference type="NCBIfam" id="NF033788">
    <property type="entry name" value="HTH_metalloreg"/>
    <property type="match status" value="1"/>
</dbReference>
<dbReference type="PRINTS" id="PR00778">
    <property type="entry name" value="HTHARSR"/>
</dbReference>
<evidence type="ECO:0000256" key="1">
    <source>
        <dbReference type="ARBA" id="ARBA00023015"/>
    </source>
</evidence>
<dbReference type="InterPro" id="IPR051011">
    <property type="entry name" value="Metal_resp_trans_reg"/>
</dbReference>
<dbReference type="RefSeq" id="WP_051587690.1">
    <property type="nucleotide sequence ID" value="NZ_KK082256.1"/>
</dbReference>
<evidence type="ECO:0000313" key="7">
    <source>
        <dbReference type="Proteomes" id="UP000053750"/>
    </source>
</evidence>
<dbReference type="PANTHER" id="PTHR43132:SF2">
    <property type="entry name" value="ARSENICAL RESISTANCE OPERON REPRESSOR ARSR-RELATED"/>
    <property type="match status" value="1"/>
</dbReference>
<dbReference type="SUPFAM" id="SSF46785">
    <property type="entry name" value="Winged helix' DNA-binding domain"/>
    <property type="match status" value="1"/>
</dbReference>
<feature type="domain" description="HTH arsR-type" evidence="5">
    <location>
        <begin position="1"/>
        <end position="95"/>
    </location>
</feature>
<keyword evidence="2" id="KW-0238">DNA-binding</keyword>
<protein>
    <submittedName>
        <fullName evidence="6">ArsR family transcriptional regulator</fullName>
    </submittedName>
</protein>
<dbReference type="AlphaFoldDB" id="A0A9W5S169"/>
<organism evidence="6 7">
    <name type="scientific">Paenibacillus darwinianus</name>
    <dbReference type="NCBI Taxonomy" id="1380763"/>
    <lineage>
        <taxon>Bacteria</taxon>
        <taxon>Bacillati</taxon>
        <taxon>Bacillota</taxon>
        <taxon>Bacilli</taxon>
        <taxon>Bacillales</taxon>
        <taxon>Paenibacillaceae</taxon>
        <taxon>Paenibacillus</taxon>
    </lineage>
</organism>
<sequence length="129" mass="14263">MNLELQRFKAEFFKALAHPLRIRILEVLADGVKSVNEIQAALGSEGSAVSQQLSVLRSKNIVQGQKDGNRVLYSLRDPMIVDLLTIAKQIFSNHLIDTISMLDEFSEAASDKSERPQLPSGGQLDGRND</sequence>
<dbReference type="GO" id="GO:0003700">
    <property type="term" value="F:DNA-binding transcription factor activity"/>
    <property type="evidence" value="ECO:0007669"/>
    <property type="project" value="InterPro"/>
</dbReference>
<dbReference type="CDD" id="cd00090">
    <property type="entry name" value="HTH_ARSR"/>
    <property type="match status" value="1"/>
</dbReference>
<evidence type="ECO:0000313" key="6">
    <source>
        <dbReference type="EMBL" id="EXX87838.1"/>
    </source>
</evidence>
<dbReference type="Pfam" id="PF01022">
    <property type="entry name" value="HTH_5"/>
    <property type="match status" value="1"/>
</dbReference>
<name>A0A9W5S169_9BACL</name>
<gene>
    <name evidence="6" type="ORF">BG53_03240</name>
</gene>
<dbReference type="GO" id="GO:0003677">
    <property type="term" value="F:DNA binding"/>
    <property type="evidence" value="ECO:0007669"/>
    <property type="project" value="UniProtKB-KW"/>
</dbReference>
<dbReference type="OrthoDB" id="9798835at2"/>
<dbReference type="InterPro" id="IPR011991">
    <property type="entry name" value="ArsR-like_HTH"/>
</dbReference>
<dbReference type="InterPro" id="IPR036388">
    <property type="entry name" value="WH-like_DNA-bd_sf"/>
</dbReference>
<evidence type="ECO:0000256" key="3">
    <source>
        <dbReference type="ARBA" id="ARBA00023163"/>
    </source>
</evidence>
<accession>A0A9W5S169</accession>
<evidence type="ECO:0000256" key="2">
    <source>
        <dbReference type="ARBA" id="ARBA00023125"/>
    </source>
</evidence>
<dbReference type="InterPro" id="IPR001845">
    <property type="entry name" value="HTH_ArsR_DNA-bd_dom"/>
</dbReference>
<evidence type="ECO:0000259" key="5">
    <source>
        <dbReference type="PROSITE" id="PS50987"/>
    </source>
</evidence>
<feature type="region of interest" description="Disordered" evidence="4">
    <location>
        <begin position="107"/>
        <end position="129"/>
    </location>
</feature>
<keyword evidence="7" id="KW-1185">Reference proteome</keyword>
<proteinExistence type="predicted"/>
<dbReference type="EMBL" id="JFHU01000142">
    <property type="protein sequence ID" value="EXX87838.1"/>
    <property type="molecule type" value="Genomic_DNA"/>
</dbReference>
<dbReference type="Gene3D" id="1.10.10.10">
    <property type="entry name" value="Winged helix-like DNA-binding domain superfamily/Winged helix DNA-binding domain"/>
    <property type="match status" value="1"/>
</dbReference>
<evidence type="ECO:0000256" key="4">
    <source>
        <dbReference type="SAM" id="MobiDB-lite"/>
    </source>
</evidence>
<reference evidence="6 7" key="1">
    <citation type="submission" date="2014-02" db="EMBL/GenBank/DDBJ databases">
        <title>Genome sequence of Paenibacillus darwinianus reveals adaptive mechanisms for survival in Antarctic soils.</title>
        <authorList>
            <person name="Dsouza M."/>
            <person name="Taylor M.W."/>
            <person name="Turner S.J."/>
            <person name="Aislabie J."/>
        </authorList>
    </citation>
    <scope>NUCLEOTIDE SEQUENCE [LARGE SCALE GENOMIC DNA]</scope>
    <source>
        <strain evidence="6 7">CE1</strain>
    </source>
</reference>
<dbReference type="PROSITE" id="PS50987">
    <property type="entry name" value="HTH_ARSR_2"/>
    <property type="match status" value="1"/>
</dbReference>
<keyword evidence="3" id="KW-0804">Transcription</keyword>
<dbReference type="Proteomes" id="UP000053750">
    <property type="component" value="Unassembled WGS sequence"/>
</dbReference>